<gene>
    <name evidence="2" type="ORF">SAMN04488518_10990</name>
</gene>
<dbReference type="EMBL" id="FOSK01000009">
    <property type="protein sequence ID" value="SFK79156.1"/>
    <property type="molecule type" value="Genomic_DNA"/>
</dbReference>
<comment type="caution">
    <text evidence="2">The sequence shown here is derived from an EMBL/GenBank/DDBJ whole genome shotgun (WGS) entry which is preliminary data.</text>
</comment>
<evidence type="ECO:0000313" key="3">
    <source>
        <dbReference type="Proteomes" id="UP000199598"/>
    </source>
</evidence>
<name>A0A1I4CGB5_9HYPH</name>
<dbReference type="PANTHER" id="PTHR43805:SF1">
    <property type="entry name" value="GP-PDE DOMAIN-CONTAINING PROTEIN"/>
    <property type="match status" value="1"/>
</dbReference>
<keyword evidence="3" id="KW-1185">Reference proteome</keyword>
<evidence type="ECO:0000313" key="2">
    <source>
        <dbReference type="EMBL" id="SFK79156.1"/>
    </source>
</evidence>
<dbReference type="Gene3D" id="3.20.20.190">
    <property type="entry name" value="Phosphatidylinositol (PI) phosphodiesterase"/>
    <property type="match status" value="1"/>
</dbReference>
<dbReference type="PROSITE" id="PS51704">
    <property type="entry name" value="GP_PDE"/>
    <property type="match status" value="1"/>
</dbReference>
<dbReference type="InterPro" id="IPR030395">
    <property type="entry name" value="GP_PDE_dom"/>
</dbReference>
<dbReference type="InterPro" id="IPR017946">
    <property type="entry name" value="PLC-like_Pdiesterase_TIM-brl"/>
</dbReference>
<proteinExistence type="predicted"/>
<dbReference type="Proteomes" id="UP000199598">
    <property type="component" value="Unassembled WGS sequence"/>
</dbReference>
<dbReference type="Pfam" id="PF03009">
    <property type="entry name" value="GDPD"/>
    <property type="match status" value="1"/>
</dbReference>
<dbReference type="PANTHER" id="PTHR43805">
    <property type="entry name" value="GLYCEROPHOSPHORYL DIESTER PHOSPHODIESTERASE"/>
    <property type="match status" value="1"/>
</dbReference>
<organism evidence="2 3">
    <name type="scientific">Pseudovibrio ascidiaceicola</name>
    <dbReference type="NCBI Taxonomy" id="285279"/>
    <lineage>
        <taxon>Bacteria</taxon>
        <taxon>Pseudomonadati</taxon>
        <taxon>Pseudomonadota</taxon>
        <taxon>Alphaproteobacteria</taxon>
        <taxon>Hyphomicrobiales</taxon>
        <taxon>Stappiaceae</taxon>
        <taxon>Pseudovibrio</taxon>
    </lineage>
</organism>
<evidence type="ECO:0000259" key="1">
    <source>
        <dbReference type="PROSITE" id="PS51704"/>
    </source>
</evidence>
<reference evidence="2 3" key="1">
    <citation type="submission" date="2016-10" db="EMBL/GenBank/DDBJ databases">
        <authorList>
            <person name="Varghese N."/>
            <person name="Submissions S."/>
        </authorList>
    </citation>
    <scope>NUCLEOTIDE SEQUENCE [LARGE SCALE GENOMIC DNA]</scope>
    <source>
        <strain evidence="2 3">DSM 16392</strain>
    </source>
</reference>
<feature type="domain" description="GP-PDE" evidence="1">
    <location>
        <begin position="33"/>
        <end position="326"/>
    </location>
</feature>
<accession>A0A1I4CGB5</accession>
<dbReference type="RefSeq" id="WP_093521300.1">
    <property type="nucleotide sequence ID" value="NZ_FOSK01000009.1"/>
</dbReference>
<protein>
    <submittedName>
        <fullName evidence="2">Glycerophosphoryl diester phosphodiesterase</fullName>
    </submittedName>
</protein>
<sequence length="326" mass="36405">MFKKIVLLLLLIFAGVYLYNASWLSSQPLSGKPRFIAHRGVHQTYHRNELTNQTCTAERIDTPSHSYLENTIASMKAAFEAGADIVELDVHPTADNKLAVFHDWTLDCRTNGLGITRSHSLAKLKALDIGYGYTADGGKTYPLRGTGIGALPELEEVFRALPGKKFLINFKEKELRSAELLQEKLSKHPEWKKQIWGVYGAAAPTWSIADSTEEIVGFDKRQTKACLKTYVALGWSGYVPHDCRDTVIGVPSNYTWAVWGWPHKFQQRLKEYGSEVIASGPFKSQGAGGGIDTTEQLAAVPDNFDGYIWTNKIEVLTPYIQHQTTK</sequence>
<dbReference type="SUPFAM" id="SSF51695">
    <property type="entry name" value="PLC-like phosphodiesterases"/>
    <property type="match status" value="1"/>
</dbReference>